<protein>
    <recommendedName>
        <fullName evidence="4">Histone deacetylase domain-containing protein</fullName>
    </recommendedName>
</protein>
<organism evidence="2 3">
    <name type="scientific">Geomonas paludis</name>
    <dbReference type="NCBI Taxonomy" id="2740185"/>
    <lineage>
        <taxon>Bacteria</taxon>
        <taxon>Pseudomonadati</taxon>
        <taxon>Thermodesulfobacteriota</taxon>
        <taxon>Desulfuromonadia</taxon>
        <taxon>Geobacterales</taxon>
        <taxon>Geobacteraceae</taxon>
        <taxon>Geomonas</taxon>
    </lineage>
</organism>
<feature type="region of interest" description="Disordered" evidence="1">
    <location>
        <begin position="75"/>
        <end position="97"/>
    </location>
</feature>
<dbReference type="EMBL" id="CP096574">
    <property type="protein sequence ID" value="UPU37794.1"/>
    <property type="molecule type" value="Genomic_DNA"/>
</dbReference>
<reference evidence="2" key="1">
    <citation type="submission" date="2022-04" db="EMBL/GenBank/DDBJ databases">
        <authorList>
            <person name="Liu G."/>
        </authorList>
    </citation>
    <scope>NUCLEOTIDE SEQUENCE</scope>
    <source>
        <strain evidence="2">RG22</strain>
    </source>
</reference>
<gene>
    <name evidence="2" type="ORF">M1B72_08830</name>
</gene>
<evidence type="ECO:0000256" key="1">
    <source>
        <dbReference type="SAM" id="MobiDB-lite"/>
    </source>
</evidence>
<proteinExistence type="predicted"/>
<evidence type="ECO:0000313" key="2">
    <source>
        <dbReference type="EMBL" id="UPU37794.1"/>
    </source>
</evidence>
<dbReference type="RefSeq" id="WP_248647187.1">
    <property type="nucleotide sequence ID" value="NZ_CP096574.1"/>
</dbReference>
<accession>A0ABY4LII7</accession>
<sequence length="97" mass="10444">MVQKYFTVSDKHDGAYHESLLGSKVVIMEREGLQAQLVMYLDQIAALLEMMAVVNPDILIASGFDLTKDRRGRARTNATAAARSAAGTEQADGESGA</sequence>
<dbReference type="Proteomes" id="UP000831485">
    <property type="component" value="Chromosome"/>
</dbReference>
<feature type="compositionally biased region" description="Low complexity" evidence="1">
    <location>
        <begin position="75"/>
        <end position="88"/>
    </location>
</feature>
<evidence type="ECO:0000313" key="3">
    <source>
        <dbReference type="Proteomes" id="UP000831485"/>
    </source>
</evidence>
<evidence type="ECO:0008006" key="4">
    <source>
        <dbReference type="Google" id="ProtNLM"/>
    </source>
</evidence>
<keyword evidence="3" id="KW-1185">Reference proteome</keyword>
<name>A0ABY4LII7_9BACT</name>